<proteinExistence type="predicted"/>
<dbReference type="EMBL" id="JRES01001276">
    <property type="protein sequence ID" value="KNC24029.1"/>
    <property type="molecule type" value="Genomic_DNA"/>
</dbReference>
<dbReference type="AlphaFoldDB" id="A0A0L0BXN2"/>
<name>A0A0L0BXN2_LUCCU</name>
<keyword evidence="1" id="KW-0812">Transmembrane</keyword>
<organism evidence="2 3">
    <name type="scientific">Lucilia cuprina</name>
    <name type="common">Green bottle fly</name>
    <name type="synonym">Australian sheep blowfly</name>
    <dbReference type="NCBI Taxonomy" id="7375"/>
    <lineage>
        <taxon>Eukaryota</taxon>
        <taxon>Metazoa</taxon>
        <taxon>Ecdysozoa</taxon>
        <taxon>Arthropoda</taxon>
        <taxon>Hexapoda</taxon>
        <taxon>Insecta</taxon>
        <taxon>Pterygota</taxon>
        <taxon>Neoptera</taxon>
        <taxon>Endopterygota</taxon>
        <taxon>Diptera</taxon>
        <taxon>Brachycera</taxon>
        <taxon>Muscomorpha</taxon>
        <taxon>Oestroidea</taxon>
        <taxon>Calliphoridae</taxon>
        <taxon>Luciliinae</taxon>
        <taxon>Lucilia</taxon>
    </lineage>
</organism>
<gene>
    <name evidence="2" type="ORF">FF38_04305</name>
</gene>
<feature type="transmembrane region" description="Helical" evidence="1">
    <location>
        <begin position="17"/>
        <end position="42"/>
    </location>
</feature>
<comment type="caution">
    <text evidence="2">The sequence shown here is derived from an EMBL/GenBank/DDBJ whole genome shotgun (WGS) entry which is preliminary data.</text>
</comment>
<accession>A0A0L0BXN2</accession>
<sequence length="72" mass="7892">MNPSFTVINHWFSTKRAIALAIVAAGGSLSGCFLPIVLSILFEKIGSFIISCMPNNEESKHQTQGSLARYNY</sequence>
<evidence type="ECO:0000256" key="1">
    <source>
        <dbReference type="SAM" id="Phobius"/>
    </source>
</evidence>
<keyword evidence="1" id="KW-0472">Membrane</keyword>
<evidence type="ECO:0000313" key="3">
    <source>
        <dbReference type="Proteomes" id="UP000037069"/>
    </source>
</evidence>
<evidence type="ECO:0000313" key="2">
    <source>
        <dbReference type="EMBL" id="KNC24029.1"/>
    </source>
</evidence>
<protein>
    <submittedName>
        <fullName evidence="2">Uncharacterized protein</fullName>
    </submittedName>
</protein>
<reference evidence="2 3" key="1">
    <citation type="journal article" date="2015" name="Nat. Commun.">
        <title>Lucilia cuprina genome unlocks parasitic fly biology to underpin future interventions.</title>
        <authorList>
            <person name="Anstead C.A."/>
            <person name="Korhonen P.K."/>
            <person name="Young N.D."/>
            <person name="Hall R.S."/>
            <person name="Jex A.R."/>
            <person name="Murali S.C."/>
            <person name="Hughes D.S."/>
            <person name="Lee S.F."/>
            <person name="Perry T."/>
            <person name="Stroehlein A.J."/>
            <person name="Ansell B.R."/>
            <person name="Breugelmans B."/>
            <person name="Hofmann A."/>
            <person name="Qu J."/>
            <person name="Dugan S."/>
            <person name="Lee S.L."/>
            <person name="Chao H."/>
            <person name="Dinh H."/>
            <person name="Han Y."/>
            <person name="Doddapaneni H.V."/>
            <person name="Worley K.C."/>
            <person name="Muzny D.M."/>
            <person name="Ioannidis P."/>
            <person name="Waterhouse R.M."/>
            <person name="Zdobnov E.M."/>
            <person name="James P.J."/>
            <person name="Bagnall N.H."/>
            <person name="Kotze A.C."/>
            <person name="Gibbs R.A."/>
            <person name="Richards S."/>
            <person name="Batterham P."/>
            <person name="Gasser R.B."/>
        </authorList>
    </citation>
    <scope>NUCLEOTIDE SEQUENCE [LARGE SCALE GENOMIC DNA]</scope>
    <source>
        <strain evidence="2 3">LS</strain>
        <tissue evidence="2">Full body</tissue>
    </source>
</reference>
<dbReference type="Proteomes" id="UP000037069">
    <property type="component" value="Unassembled WGS sequence"/>
</dbReference>
<keyword evidence="1" id="KW-1133">Transmembrane helix</keyword>
<keyword evidence="3" id="KW-1185">Reference proteome</keyword>